<feature type="compositionally biased region" description="Basic and acidic residues" evidence="1">
    <location>
        <begin position="370"/>
        <end position="381"/>
    </location>
</feature>
<accession>A0A5C3MFS6</accession>
<dbReference type="InterPro" id="IPR018247">
    <property type="entry name" value="EF_Hand_1_Ca_BS"/>
</dbReference>
<protein>
    <submittedName>
        <fullName evidence="2">Uncharacterized protein</fullName>
    </submittedName>
</protein>
<feature type="region of interest" description="Disordered" evidence="1">
    <location>
        <begin position="249"/>
        <end position="317"/>
    </location>
</feature>
<name>A0A5C3MFS6_9AGAR</name>
<dbReference type="PROSITE" id="PS00018">
    <property type="entry name" value="EF_HAND_1"/>
    <property type="match status" value="1"/>
</dbReference>
<dbReference type="Proteomes" id="UP000308652">
    <property type="component" value="Unassembled WGS sequence"/>
</dbReference>
<feature type="compositionally biased region" description="Basic and acidic residues" evidence="1">
    <location>
        <begin position="280"/>
        <end position="290"/>
    </location>
</feature>
<proteinExistence type="predicted"/>
<dbReference type="EMBL" id="ML213590">
    <property type="protein sequence ID" value="TFK44259.1"/>
    <property type="molecule type" value="Genomic_DNA"/>
</dbReference>
<sequence length="451" mass="49086">MAIVDTAPPILSFPAILRNPGLNNRFAHLHGGPTVYKQQQQINSQASVKRRHRDQNEGKRWIRRKDNARFVGNPHIVAATKRDYALNTPYTRQTFPEPLPAYLPRSAKLPVLTVPPATDPASANAGRFSLSLKGMRRDLRRAGGRAEYLVREVEDEMVDWLRRGGAVLAPDALGAAPVDTNVSGTPVGNTGTIFEVSRTPLQLVWRIADDPFARYVVHCCARYHEIVSFSKGDLDKRLTYLLRPNVTRPDHHAPATLNTPPVTDIDYSSHPESDIDSDFISDRELERGIDSDAEGPPLSAIAESLPASPFSDSVPLGEENEDAWSMVEGDSDADIEADESGSELGIEPAVAGLSLTEKQPLPLSGSPLKGVEDQDGDRTLGPDDVILSLSTATPLTSTNHRVRGVARSASSPSRSPARTRASRRRAGKRLAGRGVVVGIGGRGSFYEYLFL</sequence>
<dbReference type="STRING" id="68775.A0A5C3MFS6"/>
<reference evidence="2 3" key="1">
    <citation type="journal article" date="2019" name="Nat. Ecol. Evol.">
        <title>Megaphylogeny resolves global patterns of mushroom evolution.</title>
        <authorList>
            <person name="Varga T."/>
            <person name="Krizsan K."/>
            <person name="Foldi C."/>
            <person name="Dima B."/>
            <person name="Sanchez-Garcia M."/>
            <person name="Sanchez-Ramirez S."/>
            <person name="Szollosi G.J."/>
            <person name="Szarkandi J.G."/>
            <person name="Papp V."/>
            <person name="Albert L."/>
            <person name="Andreopoulos W."/>
            <person name="Angelini C."/>
            <person name="Antonin V."/>
            <person name="Barry K.W."/>
            <person name="Bougher N.L."/>
            <person name="Buchanan P."/>
            <person name="Buyck B."/>
            <person name="Bense V."/>
            <person name="Catcheside P."/>
            <person name="Chovatia M."/>
            <person name="Cooper J."/>
            <person name="Damon W."/>
            <person name="Desjardin D."/>
            <person name="Finy P."/>
            <person name="Geml J."/>
            <person name="Haridas S."/>
            <person name="Hughes K."/>
            <person name="Justo A."/>
            <person name="Karasinski D."/>
            <person name="Kautmanova I."/>
            <person name="Kiss B."/>
            <person name="Kocsube S."/>
            <person name="Kotiranta H."/>
            <person name="LaButti K.M."/>
            <person name="Lechner B.E."/>
            <person name="Liimatainen K."/>
            <person name="Lipzen A."/>
            <person name="Lukacs Z."/>
            <person name="Mihaltcheva S."/>
            <person name="Morgado L.N."/>
            <person name="Niskanen T."/>
            <person name="Noordeloos M.E."/>
            <person name="Ohm R.A."/>
            <person name="Ortiz-Santana B."/>
            <person name="Ovrebo C."/>
            <person name="Racz N."/>
            <person name="Riley R."/>
            <person name="Savchenko A."/>
            <person name="Shiryaev A."/>
            <person name="Soop K."/>
            <person name="Spirin V."/>
            <person name="Szebenyi C."/>
            <person name="Tomsovsky M."/>
            <person name="Tulloss R.E."/>
            <person name="Uehling J."/>
            <person name="Grigoriev I.V."/>
            <person name="Vagvolgyi C."/>
            <person name="Papp T."/>
            <person name="Martin F.M."/>
            <person name="Miettinen O."/>
            <person name="Hibbett D.S."/>
            <person name="Nagy L.G."/>
        </authorList>
    </citation>
    <scope>NUCLEOTIDE SEQUENCE [LARGE SCALE GENOMIC DNA]</scope>
    <source>
        <strain evidence="2 3">CBS 166.37</strain>
    </source>
</reference>
<evidence type="ECO:0000313" key="2">
    <source>
        <dbReference type="EMBL" id="TFK44259.1"/>
    </source>
</evidence>
<evidence type="ECO:0000256" key="1">
    <source>
        <dbReference type="SAM" id="MobiDB-lite"/>
    </source>
</evidence>
<feature type="compositionally biased region" description="Low complexity" evidence="1">
    <location>
        <begin position="405"/>
        <end position="419"/>
    </location>
</feature>
<feature type="region of interest" description="Disordered" evidence="1">
    <location>
        <begin position="358"/>
        <end position="384"/>
    </location>
</feature>
<keyword evidence="3" id="KW-1185">Reference proteome</keyword>
<feature type="region of interest" description="Disordered" evidence="1">
    <location>
        <begin position="401"/>
        <end position="427"/>
    </location>
</feature>
<gene>
    <name evidence="2" type="ORF">BDQ12DRAFT_640731</name>
</gene>
<dbReference type="AlphaFoldDB" id="A0A5C3MFS6"/>
<organism evidence="2 3">
    <name type="scientific">Crucibulum laeve</name>
    <dbReference type="NCBI Taxonomy" id="68775"/>
    <lineage>
        <taxon>Eukaryota</taxon>
        <taxon>Fungi</taxon>
        <taxon>Dikarya</taxon>
        <taxon>Basidiomycota</taxon>
        <taxon>Agaricomycotina</taxon>
        <taxon>Agaricomycetes</taxon>
        <taxon>Agaricomycetidae</taxon>
        <taxon>Agaricales</taxon>
        <taxon>Agaricineae</taxon>
        <taxon>Nidulariaceae</taxon>
        <taxon>Crucibulum</taxon>
    </lineage>
</organism>
<evidence type="ECO:0000313" key="3">
    <source>
        <dbReference type="Proteomes" id="UP000308652"/>
    </source>
</evidence>
<dbReference type="OrthoDB" id="10256743at2759"/>